<proteinExistence type="inferred from homology"/>
<reference evidence="7 8" key="1">
    <citation type="submission" date="2019-02" db="EMBL/GenBank/DDBJ databases">
        <title>Peptostreptococcaceae bacterium ZHW00191 nov., a new bacterium isolated from the human gut.</title>
        <authorList>
            <person name="Zhou H.-W."/>
            <person name="Chen X.-J."/>
        </authorList>
    </citation>
    <scope>NUCLEOTIDE SEQUENCE [LARGE SCALE GENOMIC DNA]</scope>
    <source>
        <strain evidence="7 8">ZHW00191</strain>
    </source>
</reference>
<evidence type="ECO:0000313" key="7">
    <source>
        <dbReference type="EMBL" id="TQQ84107.1"/>
    </source>
</evidence>
<dbReference type="Gene3D" id="3.40.50.1980">
    <property type="entry name" value="Nitrogenase molybdenum iron protein domain"/>
    <property type="match status" value="2"/>
</dbReference>
<feature type="domain" description="Fe/B12 periplasmic-binding" evidence="6">
    <location>
        <begin position="58"/>
        <end position="315"/>
    </location>
</feature>
<evidence type="ECO:0000259" key="6">
    <source>
        <dbReference type="PROSITE" id="PS50983"/>
    </source>
</evidence>
<dbReference type="PANTHER" id="PTHR30532">
    <property type="entry name" value="IRON III DICITRATE-BINDING PERIPLASMIC PROTEIN"/>
    <property type="match status" value="1"/>
</dbReference>
<dbReference type="GO" id="GO:0030288">
    <property type="term" value="C:outer membrane-bounded periplasmic space"/>
    <property type="evidence" value="ECO:0007669"/>
    <property type="project" value="TreeGrafter"/>
</dbReference>
<comment type="similarity">
    <text evidence="2">Belongs to the bacterial solute-binding protein 8 family.</text>
</comment>
<dbReference type="InterPro" id="IPR002491">
    <property type="entry name" value="ABC_transptr_periplasmic_BD"/>
</dbReference>
<dbReference type="Proteomes" id="UP000317863">
    <property type="component" value="Unassembled WGS sequence"/>
</dbReference>
<comment type="caution">
    <text evidence="7">The sequence shown here is derived from an EMBL/GenBank/DDBJ whole genome shotgun (WGS) entry which is preliminary data.</text>
</comment>
<dbReference type="InterPro" id="IPR051313">
    <property type="entry name" value="Bact_iron-sidero_bind"/>
</dbReference>
<evidence type="ECO:0000256" key="3">
    <source>
        <dbReference type="ARBA" id="ARBA00022448"/>
    </source>
</evidence>
<evidence type="ECO:0000313" key="8">
    <source>
        <dbReference type="Proteomes" id="UP000317863"/>
    </source>
</evidence>
<sequence length="315" mass="34734">MNKKVAAIAAVIIIIIVGVFAYAQKSDNKPSTSENTSSEKIKIVHSLGETDVAKNPEKVVVFDIPTLDTMNALGIESVVGVPSSIYPENLKKYESDEYVNVGTLKEINMEAIKSAQPDLIIIGGRQADYYEELSKIAPTISMSKDNTKYYEDSVKNIKLIAEIFGCEDEANKKLEEIDSKIAKTKEKVNGAEALTLMVNEGNLSVYSDNSRFALVYQNLGFVTADDTIEDSTHGQNVSFEYLAKVNPEYILVIDRNMATSGESAAKAVLDNDIVKSTDAYKNGKIIYLDAYTWYINDAGLDSINIMIDDIYSNIK</sequence>
<dbReference type="EMBL" id="SGJB01000016">
    <property type="protein sequence ID" value="TQQ84107.1"/>
    <property type="molecule type" value="Genomic_DNA"/>
</dbReference>
<keyword evidence="8" id="KW-1185">Reference proteome</keyword>
<keyword evidence="4" id="KW-0732">Signal</keyword>
<evidence type="ECO:0000256" key="4">
    <source>
        <dbReference type="ARBA" id="ARBA00022729"/>
    </source>
</evidence>
<keyword evidence="5" id="KW-0175">Coiled coil</keyword>
<evidence type="ECO:0000256" key="2">
    <source>
        <dbReference type="ARBA" id="ARBA00008814"/>
    </source>
</evidence>
<keyword evidence="3" id="KW-0813">Transport</keyword>
<gene>
    <name evidence="7" type="ORF">EXD82_08365</name>
</gene>
<dbReference type="OrthoDB" id="63946at2"/>
<organism evidence="7 8">
    <name type="scientific">Peptacetobacter hominis</name>
    <dbReference type="NCBI Taxonomy" id="2743610"/>
    <lineage>
        <taxon>Bacteria</taxon>
        <taxon>Bacillati</taxon>
        <taxon>Bacillota</taxon>
        <taxon>Clostridia</taxon>
        <taxon>Peptostreptococcales</taxon>
        <taxon>Peptostreptococcaceae</taxon>
        <taxon>Peptacetobacter</taxon>
    </lineage>
</organism>
<dbReference type="InterPro" id="IPR033870">
    <property type="entry name" value="FatB"/>
</dbReference>
<comment type="subcellular location">
    <subcellularLocation>
        <location evidence="1">Cell envelope</location>
    </subcellularLocation>
</comment>
<dbReference type="SUPFAM" id="SSF53807">
    <property type="entry name" value="Helical backbone' metal receptor"/>
    <property type="match status" value="1"/>
</dbReference>
<protein>
    <submittedName>
        <fullName evidence="7">Siderophore ABC transporter substrate-binding protein</fullName>
    </submittedName>
</protein>
<dbReference type="AlphaFoldDB" id="A0A544QTV2"/>
<evidence type="ECO:0000256" key="5">
    <source>
        <dbReference type="SAM" id="Coils"/>
    </source>
</evidence>
<dbReference type="PANTHER" id="PTHR30532:SF28">
    <property type="entry name" value="PETROBACTIN-BINDING PROTEIN YCLQ"/>
    <property type="match status" value="1"/>
</dbReference>
<dbReference type="PROSITE" id="PS50983">
    <property type="entry name" value="FE_B12_PBP"/>
    <property type="match status" value="1"/>
</dbReference>
<feature type="coiled-coil region" evidence="5">
    <location>
        <begin position="167"/>
        <end position="194"/>
    </location>
</feature>
<accession>A0A544QTV2</accession>
<dbReference type="GO" id="GO:1901678">
    <property type="term" value="P:iron coordination entity transport"/>
    <property type="evidence" value="ECO:0007669"/>
    <property type="project" value="UniProtKB-ARBA"/>
</dbReference>
<dbReference type="RefSeq" id="WP_142536462.1">
    <property type="nucleotide sequence ID" value="NZ_SGJB01000016.1"/>
</dbReference>
<evidence type="ECO:0000256" key="1">
    <source>
        <dbReference type="ARBA" id="ARBA00004196"/>
    </source>
</evidence>
<dbReference type="CDD" id="cd01140">
    <property type="entry name" value="FatB"/>
    <property type="match status" value="1"/>
</dbReference>
<name>A0A544QTV2_9FIRM</name>
<dbReference type="Pfam" id="PF01497">
    <property type="entry name" value="Peripla_BP_2"/>
    <property type="match status" value="1"/>
</dbReference>